<sequence length="104" mass="11564">MSKEFAIGETVRVVVLPPYLKTSDPMPMLRPPDIIQIGEEGIVMDRRPGGYWSIRFTRGTFLIDGQYIEAVSSLNEPPSASHLEQPTTISQIDTQPQSDKDSST</sequence>
<accession>A0ABR9UY74</accession>
<feature type="compositionally biased region" description="Polar residues" evidence="1">
    <location>
        <begin position="75"/>
        <end position="97"/>
    </location>
</feature>
<name>A0ABR9UY74_9CHRO</name>
<evidence type="ECO:0000313" key="2">
    <source>
        <dbReference type="EMBL" id="MBE9193237.1"/>
    </source>
</evidence>
<dbReference type="NCBIfam" id="NF045913">
    <property type="entry name" value="RegSipA"/>
    <property type="match status" value="1"/>
</dbReference>
<organism evidence="2 3">
    <name type="scientific">Gloeocapsopsis crepidinum LEGE 06123</name>
    <dbReference type="NCBI Taxonomy" id="588587"/>
    <lineage>
        <taxon>Bacteria</taxon>
        <taxon>Bacillati</taxon>
        <taxon>Cyanobacteriota</taxon>
        <taxon>Cyanophyceae</taxon>
        <taxon>Oscillatoriophycideae</taxon>
        <taxon>Chroococcales</taxon>
        <taxon>Chroococcaceae</taxon>
        <taxon>Gloeocapsopsis</taxon>
    </lineage>
</organism>
<dbReference type="PANTHER" id="PTHR36799">
    <property type="match status" value="1"/>
</dbReference>
<dbReference type="InterPro" id="IPR021495">
    <property type="entry name" value="CRR42-like"/>
</dbReference>
<feature type="region of interest" description="Disordered" evidence="1">
    <location>
        <begin position="75"/>
        <end position="104"/>
    </location>
</feature>
<gene>
    <name evidence="2" type="ORF">IQ230_23405</name>
</gene>
<comment type="caution">
    <text evidence="2">The sequence shown here is derived from an EMBL/GenBank/DDBJ whole genome shotgun (WGS) entry which is preliminary data.</text>
</comment>
<proteinExistence type="predicted"/>
<dbReference type="PANTHER" id="PTHR36799:SF2">
    <property type="entry name" value="PROTEIN CHLORORESPIRATORY REDUCTION 42, CHLOROPLASTIC"/>
    <property type="match status" value="1"/>
</dbReference>
<evidence type="ECO:0000313" key="3">
    <source>
        <dbReference type="Proteomes" id="UP000651156"/>
    </source>
</evidence>
<evidence type="ECO:0000256" key="1">
    <source>
        <dbReference type="SAM" id="MobiDB-lite"/>
    </source>
</evidence>
<protein>
    <submittedName>
        <fullName evidence="2">DUF3148 domain-containing protein</fullName>
    </submittedName>
</protein>
<reference evidence="2 3" key="1">
    <citation type="submission" date="2020-10" db="EMBL/GenBank/DDBJ databases">
        <authorList>
            <person name="Castelo-Branco R."/>
            <person name="Eusebio N."/>
            <person name="Adriana R."/>
            <person name="Vieira A."/>
            <person name="Brugerolle De Fraissinette N."/>
            <person name="Rezende De Castro R."/>
            <person name="Schneider M.P."/>
            <person name="Vasconcelos V."/>
            <person name="Leao P.N."/>
        </authorList>
    </citation>
    <scope>NUCLEOTIDE SEQUENCE [LARGE SCALE GENOMIC DNA]</scope>
    <source>
        <strain evidence="2 3">LEGE 06123</strain>
    </source>
</reference>
<keyword evidence="3" id="KW-1185">Reference proteome</keyword>
<dbReference type="RefSeq" id="WP_193934627.1">
    <property type="nucleotide sequence ID" value="NZ_CAWPMZ010000132.1"/>
</dbReference>
<dbReference type="EMBL" id="JADEWN010000083">
    <property type="protein sequence ID" value="MBE9193237.1"/>
    <property type="molecule type" value="Genomic_DNA"/>
</dbReference>
<dbReference type="Proteomes" id="UP000651156">
    <property type="component" value="Unassembled WGS sequence"/>
</dbReference>
<dbReference type="Pfam" id="PF11347">
    <property type="entry name" value="CRR42-like"/>
    <property type="match status" value="1"/>
</dbReference>